<evidence type="ECO:0000313" key="5">
    <source>
        <dbReference type="EMBL" id="MBB5068761.1"/>
    </source>
</evidence>
<dbReference type="EMBL" id="JACHIV010000001">
    <property type="protein sequence ID" value="MBB5068761.1"/>
    <property type="molecule type" value="Genomic_DNA"/>
</dbReference>
<dbReference type="InterPro" id="IPR000524">
    <property type="entry name" value="Tscrpt_reg_HTH_GntR"/>
</dbReference>
<dbReference type="SMART" id="SM00895">
    <property type="entry name" value="FCD"/>
    <property type="match status" value="1"/>
</dbReference>
<dbReference type="Proteomes" id="UP000580474">
    <property type="component" value="Unassembled WGS sequence"/>
</dbReference>
<dbReference type="InterPro" id="IPR036390">
    <property type="entry name" value="WH_DNA-bd_sf"/>
</dbReference>
<gene>
    <name evidence="5" type="ORF">BJ969_001849</name>
</gene>
<name>A0A840NCV0_9PSEU</name>
<keyword evidence="3" id="KW-0804">Transcription</keyword>
<dbReference type="SUPFAM" id="SSF48008">
    <property type="entry name" value="GntR ligand-binding domain-like"/>
    <property type="match status" value="1"/>
</dbReference>
<dbReference type="PANTHER" id="PTHR43537">
    <property type="entry name" value="TRANSCRIPTIONAL REGULATOR, GNTR FAMILY"/>
    <property type="match status" value="1"/>
</dbReference>
<dbReference type="PANTHER" id="PTHR43537:SF49">
    <property type="entry name" value="TRANSCRIPTIONAL REGULATORY PROTEIN"/>
    <property type="match status" value="1"/>
</dbReference>
<feature type="domain" description="HTH gntR-type" evidence="4">
    <location>
        <begin position="6"/>
        <end position="73"/>
    </location>
</feature>
<dbReference type="GO" id="GO:0003700">
    <property type="term" value="F:DNA-binding transcription factor activity"/>
    <property type="evidence" value="ECO:0007669"/>
    <property type="project" value="InterPro"/>
</dbReference>
<dbReference type="SUPFAM" id="SSF46785">
    <property type="entry name" value="Winged helix' DNA-binding domain"/>
    <property type="match status" value="1"/>
</dbReference>
<dbReference type="Pfam" id="PF00392">
    <property type="entry name" value="GntR"/>
    <property type="match status" value="1"/>
</dbReference>
<dbReference type="GO" id="GO:0003677">
    <property type="term" value="F:DNA binding"/>
    <property type="evidence" value="ECO:0007669"/>
    <property type="project" value="UniProtKB-KW"/>
</dbReference>
<keyword evidence="6" id="KW-1185">Reference proteome</keyword>
<dbReference type="Pfam" id="PF07729">
    <property type="entry name" value="FCD"/>
    <property type="match status" value="1"/>
</dbReference>
<dbReference type="InterPro" id="IPR008920">
    <property type="entry name" value="TF_FadR/GntR_C"/>
</dbReference>
<proteinExistence type="predicted"/>
<protein>
    <submittedName>
        <fullName evidence="5">DNA-binding GntR family transcriptional regulator</fullName>
    </submittedName>
</protein>
<dbReference type="InterPro" id="IPR036388">
    <property type="entry name" value="WH-like_DNA-bd_sf"/>
</dbReference>
<sequence>MNRPPMSKADYVYDVLLGELRNASIPGGTPLKANSIAERLGVSITPVREALRRLEKDRLISYESHHGATVIDLSDDALREFYDVRAVVEGLGAKLAAERITAEQLDELRRVHRSMLDDAARERHDLLGEQSRRFHLLITDIGGPAFLGRQARAIRNSYPVPAGASLWLEPVRAQGHLDAHQQIIDAFADRDGYTAERIMIEHVRFSGRYRADRDVG</sequence>
<comment type="caution">
    <text evidence="5">The sequence shown here is derived from an EMBL/GenBank/DDBJ whole genome shotgun (WGS) entry which is preliminary data.</text>
</comment>
<dbReference type="PROSITE" id="PS50949">
    <property type="entry name" value="HTH_GNTR"/>
    <property type="match status" value="1"/>
</dbReference>
<dbReference type="RefSeq" id="WP_221315758.1">
    <property type="nucleotide sequence ID" value="NZ_JACHIV010000001.1"/>
</dbReference>
<evidence type="ECO:0000313" key="6">
    <source>
        <dbReference type="Proteomes" id="UP000580474"/>
    </source>
</evidence>
<reference evidence="5 6" key="1">
    <citation type="submission" date="2020-08" db="EMBL/GenBank/DDBJ databases">
        <title>Sequencing the genomes of 1000 actinobacteria strains.</title>
        <authorList>
            <person name="Klenk H.-P."/>
        </authorList>
    </citation>
    <scope>NUCLEOTIDE SEQUENCE [LARGE SCALE GENOMIC DNA]</scope>
    <source>
        <strain evidence="5 6">DSM 45582</strain>
    </source>
</reference>
<dbReference type="Gene3D" id="1.10.10.10">
    <property type="entry name" value="Winged helix-like DNA-binding domain superfamily/Winged helix DNA-binding domain"/>
    <property type="match status" value="1"/>
</dbReference>
<dbReference type="SMART" id="SM00345">
    <property type="entry name" value="HTH_GNTR"/>
    <property type="match status" value="1"/>
</dbReference>
<evidence type="ECO:0000259" key="4">
    <source>
        <dbReference type="PROSITE" id="PS50949"/>
    </source>
</evidence>
<dbReference type="Gene3D" id="1.20.120.530">
    <property type="entry name" value="GntR ligand-binding domain-like"/>
    <property type="match status" value="1"/>
</dbReference>
<evidence type="ECO:0000256" key="3">
    <source>
        <dbReference type="ARBA" id="ARBA00023163"/>
    </source>
</evidence>
<accession>A0A840NCV0</accession>
<dbReference type="InterPro" id="IPR011711">
    <property type="entry name" value="GntR_C"/>
</dbReference>
<dbReference type="AlphaFoldDB" id="A0A840NCV0"/>
<evidence type="ECO:0000256" key="2">
    <source>
        <dbReference type="ARBA" id="ARBA00023125"/>
    </source>
</evidence>
<keyword evidence="1" id="KW-0805">Transcription regulation</keyword>
<evidence type="ECO:0000256" key="1">
    <source>
        <dbReference type="ARBA" id="ARBA00023015"/>
    </source>
</evidence>
<keyword evidence="2 5" id="KW-0238">DNA-binding</keyword>
<organism evidence="5 6">
    <name type="scientific">Saccharopolyspora gloriosae</name>
    <dbReference type="NCBI Taxonomy" id="455344"/>
    <lineage>
        <taxon>Bacteria</taxon>
        <taxon>Bacillati</taxon>
        <taxon>Actinomycetota</taxon>
        <taxon>Actinomycetes</taxon>
        <taxon>Pseudonocardiales</taxon>
        <taxon>Pseudonocardiaceae</taxon>
        <taxon>Saccharopolyspora</taxon>
    </lineage>
</organism>